<sequence>MRGLSVKASLPTLKVAKEAFTDPGSLKESFTDRHLTPGTPKPPATPHVTAGAREGPLHAAQPRKLALHARPKYMKGSFTEPGASKGAFMYRTTGAQTRAIAKVPCSRRRGSPRKVSVGVRSVADGVIRWSRLVSTSASKRRAS</sequence>
<dbReference type="EMBL" id="BNAY01000006">
    <property type="protein sequence ID" value="GHH25273.1"/>
    <property type="molecule type" value="Genomic_DNA"/>
</dbReference>
<reference evidence="3" key="1">
    <citation type="journal article" date="2019" name="Int. J. Syst. Evol. Microbiol.">
        <title>The Global Catalogue of Microorganisms (GCM) 10K type strain sequencing project: providing services to taxonomists for standard genome sequencing and annotation.</title>
        <authorList>
            <consortium name="The Broad Institute Genomics Platform"/>
            <consortium name="The Broad Institute Genome Sequencing Center for Infectious Disease"/>
            <person name="Wu L."/>
            <person name="Ma J."/>
        </authorList>
    </citation>
    <scope>NUCLEOTIDE SEQUENCE [LARGE SCALE GENOMIC DNA]</scope>
    <source>
        <strain evidence="3">CGMCC 4.7683</strain>
    </source>
</reference>
<protein>
    <submittedName>
        <fullName evidence="2">Uncharacterized protein</fullName>
    </submittedName>
</protein>
<evidence type="ECO:0000313" key="3">
    <source>
        <dbReference type="Proteomes" id="UP000635387"/>
    </source>
</evidence>
<name>A0ABQ3LSU6_9PSEU</name>
<comment type="caution">
    <text evidence="2">The sequence shown here is derived from an EMBL/GenBank/DDBJ whole genome shotgun (WGS) entry which is preliminary data.</text>
</comment>
<accession>A0ABQ3LSU6</accession>
<evidence type="ECO:0000256" key="1">
    <source>
        <dbReference type="SAM" id="MobiDB-lite"/>
    </source>
</evidence>
<keyword evidence="3" id="KW-1185">Reference proteome</keyword>
<organism evidence="2 3">
    <name type="scientific">Amycolatopsis oliviviridis</name>
    <dbReference type="NCBI Taxonomy" id="1471590"/>
    <lineage>
        <taxon>Bacteria</taxon>
        <taxon>Bacillati</taxon>
        <taxon>Actinomycetota</taxon>
        <taxon>Actinomycetes</taxon>
        <taxon>Pseudonocardiales</taxon>
        <taxon>Pseudonocardiaceae</taxon>
        <taxon>Amycolatopsis</taxon>
    </lineage>
</organism>
<evidence type="ECO:0000313" key="2">
    <source>
        <dbReference type="EMBL" id="GHH25273.1"/>
    </source>
</evidence>
<gene>
    <name evidence="2" type="ORF">GCM10017790_50550</name>
</gene>
<dbReference type="Proteomes" id="UP000635387">
    <property type="component" value="Unassembled WGS sequence"/>
</dbReference>
<feature type="region of interest" description="Disordered" evidence="1">
    <location>
        <begin position="24"/>
        <end position="51"/>
    </location>
</feature>
<proteinExistence type="predicted"/>